<evidence type="ECO:0000256" key="1">
    <source>
        <dbReference type="ARBA" id="ARBA00001942"/>
    </source>
</evidence>
<dbReference type="PANTHER" id="PTHR43742">
    <property type="entry name" value="TRIMETHYLAMINE-N-OXIDE REDUCTASE"/>
    <property type="match status" value="1"/>
</dbReference>
<comment type="cofactor">
    <cofactor evidence="1">
        <name>Mo-bis(molybdopterin guanine dinucleotide)</name>
        <dbReference type="ChEBI" id="CHEBI:60539"/>
    </cofactor>
</comment>
<dbReference type="STRING" id="1122619.GCA_000373745_02522"/>
<dbReference type="InterPro" id="IPR050612">
    <property type="entry name" value="Prok_Mopterin_Oxidored"/>
</dbReference>
<evidence type="ECO:0000256" key="4">
    <source>
        <dbReference type="ARBA" id="ARBA00011885"/>
    </source>
</evidence>
<gene>
    <name evidence="16" type="primary">torA</name>
    <name evidence="15" type="ORF">I6G29_06215</name>
    <name evidence="16" type="ORF">NCTC11997_01299</name>
</gene>
<dbReference type="GO" id="GO:0009061">
    <property type="term" value="P:anaerobic respiration"/>
    <property type="evidence" value="ECO:0007669"/>
    <property type="project" value="TreeGrafter"/>
</dbReference>
<organism evidence="16 17">
    <name type="scientific">Oligella ureolytica</name>
    <dbReference type="NCBI Taxonomy" id="90244"/>
    <lineage>
        <taxon>Bacteria</taxon>
        <taxon>Pseudomonadati</taxon>
        <taxon>Pseudomonadota</taxon>
        <taxon>Betaproteobacteria</taxon>
        <taxon>Burkholderiales</taxon>
        <taxon>Alcaligenaceae</taxon>
        <taxon>Oligella</taxon>
    </lineage>
</organism>
<keyword evidence="18" id="KW-1185">Reference proteome</keyword>
<evidence type="ECO:0000256" key="9">
    <source>
        <dbReference type="ARBA" id="ARBA00023002"/>
    </source>
</evidence>
<dbReference type="PROSITE" id="PS00490">
    <property type="entry name" value="MOLYBDOPTERIN_PROK_2"/>
    <property type="match status" value="1"/>
</dbReference>
<reference evidence="15 18" key="2">
    <citation type="submission" date="2020-12" db="EMBL/GenBank/DDBJ databases">
        <title>FDA dAtabase for Regulatory Grade micrObial Sequences (FDA-ARGOS): Supporting development and validation of Infectious Disease Dx tests.</title>
        <authorList>
            <person name="Sproer C."/>
            <person name="Gronow S."/>
            <person name="Severitt S."/>
            <person name="Schroder I."/>
            <person name="Tallon L."/>
            <person name="Sadzewicz L."/>
            <person name="Zhao X."/>
            <person name="Boylan J."/>
            <person name="Ott S."/>
            <person name="Bowen H."/>
            <person name="Vavikolanu K."/>
            <person name="Mehta A."/>
            <person name="Aluvathingal J."/>
            <person name="Nadendla S."/>
            <person name="Lowell S."/>
            <person name="Myers T."/>
            <person name="Yan Y."/>
            <person name="Sichtig H."/>
        </authorList>
    </citation>
    <scope>NUCLEOTIDE SEQUENCE [LARGE SCALE GENOMIC DNA]</scope>
    <source>
        <strain evidence="15 18">FDAARGOS_872</strain>
    </source>
</reference>
<evidence type="ECO:0000313" key="17">
    <source>
        <dbReference type="Proteomes" id="UP000254603"/>
    </source>
</evidence>
<evidence type="ECO:0000259" key="13">
    <source>
        <dbReference type="Pfam" id="PF01568"/>
    </source>
</evidence>
<comment type="similarity">
    <text evidence="3">Belongs to the prokaryotic molybdopterin-containing oxidoreductase family.</text>
</comment>
<dbReference type="InterPro" id="IPR006311">
    <property type="entry name" value="TAT_signal"/>
</dbReference>
<evidence type="ECO:0000256" key="8">
    <source>
        <dbReference type="ARBA" id="ARBA00022764"/>
    </source>
</evidence>
<dbReference type="Pfam" id="PF01568">
    <property type="entry name" value="Molydop_binding"/>
    <property type="match status" value="1"/>
</dbReference>
<dbReference type="SUPFAM" id="SSF53706">
    <property type="entry name" value="Formate dehydrogenase/DMSO reductase, domains 1-3"/>
    <property type="match status" value="1"/>
</dbReference>
<reference evidence="16 17" key="1">
    <citation type="submission" date="2018-06" db="EMBL/GenBank/DDBJ databases">
        <authorList>
            <consortium name="Pathogen Informatics"/>
            <person name="Doyle S."/>
        </authorList>
    </citation>
    <scope>NUCLEOTIDE SEQUENCE [LARGE SCALE GENOMIC DNA]</scope>
    <source>
        <strain evidence="16 17">NCTC11997</strain>
    </source>
</reference>
<dbReference type="EMBL" id="CP065725">
    <property type="protein sequence ID" value="QPT41121.1"/>
    <property type="molecule type" value="Genomic_DNA"/>
</dbReference>
<dbReference type="GO" id="GO:0050626">
    <property type="term" value="F:trimethylamine-N-oxide reductase (cytochrome c) activity"/>
    <property type="evidence" value="ECO:0007669"/>
    <property type="project" value="UniProtKB-EC"/>
</dbReference>
<feature type="chain" id="PRO_5016731340" description="trimethylamine-N-oxide reductase" evidence="11">
    <location>
        <begin position="33"/>
        <end position="849"/>
    </location>
</feature>
<dbReference type="CDD" id="cd02793">
    <property type="entry name" value="MopB_CT_DMSOR-BSOR-TMAOR"/>
    <property type="match status" value="1"/>
</dbReference>
<evidence type="ECO:0000256" key="2">
    <source>
        <dbReference type="ARBA" id="ARBA00004418"/>
    </source>
</evidence>
<evidence type="ECO:0000256" key="7">
    <source>
        <dbReference type="ARBA" id="ARBA00022729"/>
    </source>
</evidence>
<feature type="region of interest" description="Disordered" evidence="10">
    <location>
        <begin position="828"/>
        <end position="849"/>
    </location>
</feature>
<name>A0A378XH27_9BURK</name>
<accession>A0A378XH27</accession>
<evidence type="ECO:0000256" key="6">
    <source>
        <dbReference type="ARBA" id="ARBA00022723"/>
    </source>
</evidence>
<feature type="domain" description="Molybdopterin oxidoreductase N-terminal" evidence="14">
    <location>
        <begin position="49"/>
        <end position="89"/>
    </location>
</feature>
<dbReference type="GO" id="GO:0009055">
    <property type="term" value="F:electron transfer activity"/>
    <property type="evidence" value="ECO:0007669"/>
    <property type="project" value="TreeGrafter"/>
</dbReference>
<dbReference type="Proteomes" id="UP000254603">
    <property type="component" value="Unassembled WGS sequence"/>
</dbReference>
<evidence type="ECO:0000256" key="10">
    <source>
        <dbReference type="SAM" id="MobiDB-lite"/>
    </source>
</evidence>
<dbReference type="InterPro" id="IPR041460">
    <property type="entry name" value="Molybdopterin_N"/>
</dbReference>
<evidence type="ECO:0000313" key="16">
    <source>
        <dbReference type="EMBL" id="SUA53763.1"/>
    </source>
</evidence>
<keyword evidence="7 11" id="KW-0732">Signal</keyword>
<dbReference type="InterPro" id="IPR006655">
    <property type="entry name" value="Mopterin_OxRdtase_prok_CS"/>
</dbReference>
<evidence type="ECO:0000256" key="5">
    <source>
        <dbReference type="ARBA" id="ARBA00022505"/>
    </source>
</evidence>
<dbReference type="GO" id="GO:0030151">
    <property type="term" value="F:molybdenum ion binding"/>
    <property type="evidence" value="ECO:0007669"/>
    <property type="project" value="TreeGrafter"/>
</dbReference>
<dbReference type="InterPro" id="IPR006656">
    <property type="entry name" value="Mopterin_OxRdtase"/>
</dbReference>
<feature type="compositionally biased region" description="Acidic residues" evidence="10">
    <location>
        <begin position="838"/>
        <end position="849"/>
    </location>
</feature>
<dbReference type="FunFam" id="2.40.40.20:FF:000009">
    <property type="entry name" value="Biotin sulfoxide reductase 2"/>
    <property type="match status" value="1"/>
</dbReference>
<evidence type="ECO:0000259" key="12">
    <source>
        <dbReference type="Pfam" id="PF00384"/>
    </source>
</evidence>
<dbReference type="Gene3D" id="3.40.228.10">
    <property type="entry name" value="Dimethylsulfoxide Reductase, domain 2"/>
    <property type="match status" value="1"/>
</dbReference>
<evidence type="ECO:0000256" key="11">
    <source>
        <dbReference type="SAM" id="SignalP"/>
    </source>
</evidence>
<feature type="domain" description="Molybdopterin dinucleotide-binding" evidence="13">
    <location>
        <begin position="684"/>
        <end position="804"/>
    </location>
</feature>
<dbReference type="PROSITE" id="PS51318">
    <property type="entry name" value="TAT"/>
    <property type="match status" value="1"/>
</dbReference>
<dbReference type="SUPFAM" id="SSF50692">
    <property type="entry name" value="ADC-like"/>
    <property type="match status" value="1"/>
</dbReference>
<dbReference type="Pfam" id="PF18364">
    <property type="entry name" value="Molybdopterin_N"/>
    <property type="match status" value="1"/>
</dbReference>
<keyword evidence="6" id="KW-0479">Metal-binding</keyword>
<dbReference type="OrthoDB" id="9815647at2"/>
<proteinExistence type="inferred from homology"/>
<evidence type="ECO:0000313" key="18">
    <source>
        <dbReference type="Proteomes" id="UP000594903"/>
    </source>
</evidence>
<evidence type="ECO:0000313" key="15">
    <source>
        <dbReference type="EMBL" id="QPT41121.1"/>
    </source>
</evidence>
<comment type="subcellular location">
    <subcellularLocation>
        <location evidence="2">Periplasm</location>
    </subcellularLocation>
</comment>
<dbReference type="Gene3D" id="3.40.50.740">
    <property type="match status" value="1"/>
</dbReference>
<feature type="signal peptide" evidence="11">
    <location>
        <begin position="1"/>
        <end position="32"/>
    </location>
</feature>
<keyword evidence="8" id="KW-0574">Periplasm</keyword>
<dbReference type="RefSeq" id="WP_018575701.1">
    <property type="nucleotide sequence ID" value="NZ_CP065725.1"/>
</dbReference>
<keyword evidence="5" id="KW-0500">Molybdenum</keyword>
<evidence type="ECO:0000256" key="3">
    <source>
        <dbReference type="ARBA" id="ARBA00010312"/>
    </source>
</evidence>
<feature type="domain" description="Molybdopterin oxidoreductase" evidence="12">
    <location>
        <begin position="93"/>
        <end position="567"/>
    </location>
</feature>
<dbReference type="GO" id="GO:0043546">
    <property type="term" value="F:molybdopterin cofactor binding"/>
    <property type="evidence" value="ECO:0007669"/>
    <property type="project" value="InterPro"/>
</dbReference>
<dbReference type="EC" id="1.7.2.3" evidence="4"/>
<dbReference type="InterPro" id="IPR041954">
    <property type="entry name" value="CT_DMSOR/BSOR/TMAOR"/>
</dbReference>
<dbReference type="AlphaFoldDB" id="A0A378XH27"/>
<dbReference type="InterPro" id="IPR009010">
    <property type="entry name" value="Asp_de-COase-like_dom_sf"/>
</dbReference>
<dbReference type="Gene3D" id="3.90.55.10">
    <property type="entry name" value="Dimethylsulfoxide Reductase, domain 3"/>
    <property type="match status" value="1"/>
</dbReference>
<dbReference type="Pfam" id="PF00384">
    <property type="entry name" value="Molybdopterin"/>
    <property type="match status" value="1"/>
</dbReference>
<dbReference type="Gene3D" id="2.40.40.20">
    <property type="match status" value="1"/>
</dbReference>
<protein>
    <recommendedName>
        <fullName evidence="4">trimethylamine-N-oxide reductase</fullName>
        <ecNumber evidence="4">1.7.2.3</ecNumber>
    </recommendedName>
</protein>
<dbReference type="GO" id="GO:0030288">
    <property type="term" value="C:outer membrane-bounded periplasmic space"/>
    <property type="evidence" value="ECO:0007669"/>
    <property type="project" value="TreeGrafter"/>
</dbReference>
<sequence length="849" mass="95337">MHTRRQFLKGMAASAGVATVPSFLLGSGIVKAQEATTTSSPELGRWRFSGAHWGAFRARVVADRVVEIKPFEFDKNPTPILDGTLDVIYSASRVRYPMVRLDWYRKRQHSDRSQRGDNRFIRVSWDEALDLLYEELERIQKDYGPWALHIANVGWRSVGQVHSCGNHMLRGVGMHGNGVGTAGDYSTGAGQMIMPYILGSTEVYSQGTSWDIILQETDTIILWANDPIKNLQVGWNTETHEAFAYLEKLKDKVAAGEIKVISIDPVKSKTQNYLGSDQLYVNPMTDVALMLAIAHTLFTEELYDREFIDTYAMGFDDFTPYLMGKTIDMVEKTPEWAAEICGVAADDIRELARLMAAGRTQLMLGWAIQRQQHGEQPYWMGAILASMLGQIGLPGGGISYSHHYSSVGVNSSGASMPGSFPLNLDTGRTPKHNNNDYKGYSSVIPVARVVDALLEPGKKINFNGTEVTLPPYKMAVFSGSNQWHRHQDRNRMKRAYLELETVLSVDYNWTATCRFADIVLPACTPYERNDLDAYGSYSNRGVIAMHKLVDPLYHSRSDFDIWRNFARRMNRDIEYSRNMDEMQWVRFLYEECRAENARKDIPMPPFEEFWETGYVLFPEGPNWVRHADFREDPEVNALGTPSGYIEIFSRRIASYGYDDCPGHPIWMEKAERSHGGPGSDKYPLWLQSVHPDTRLHSQTCESETRRAVYTVQGREPIYMGPEDAMMRGLKSGDLVRVFNDRGQLLAGLVVSPNFPKGVVRIQEGAWYGPTGPEIGALDTYGDPNTVTLDVGTSQLAQGPSANTCLVEVEFFRGEAPAVTSFGGPIEVDIDGNPIQPVPDDEEEEEVQAS</sequence>
<dbReference type="EMBL" id="UGSB01000001">
    <property type="protein sequence ID" value="SUA53763.1"/>
    <property type="molecule type" value="Genomic_DNA"/>
</dbReference>
<dbReference type="PANTHER" id="PTHR43742:SF4">
    <property type="entry name" value="TRIMETHYLAMINE-N-OXIDE REDUCTASE 1"/>
    <property type="match status" value="1"/>
</dbReference>
<dbReference type="NCBIfam" id="NF011682">
    <property type="entry name" value="PRK15102.1"/>
    <property type="match status" value="1"/>
</dbReference>
<keyword evidence="9 16" id="KW-0560">Oxidoreductase</keyword>
<dbReference type="InterPro" id="IPR006657">
    <property type="entry name" value="MoPterin_dinucl-bd_dom"/>
</dbReference>
<dbReference type="Proteomes" id="UP000594903">
    <property type="component" value="Chromosome"/>
</dbReference>
<evidence type="ECO:0000259" key="14">
    <source>
        <dbReference type="Pfam" id="PF18364"/>
    </source>
</evidence>